<proteinExistence type="predicted"/>
<feature type="transmembrane region" description="Helical" evidence="2">
    <location>
        <begin position="128"/>
        <end position="145"/>
    </location>
</feature>
<organism evidence="3 4">
    <name type="scientific">Symbiodinium natans</name>
    <dbReference type="NCBI Taxonomy" id="878477"/>
    <lineage>
        <taxon>Eukaryota</taxon>
        <taxon>Sar</taxon>
        <taxon>Alveolata</taxon>
        <taxon>Dinophyceae</taxon>
        <taxon>Suessiales</taxon>
        <taxon>Symbiodiniaceae</taxon>
        <taxon>Symbiodinium</taxon>
    </lineage>
</organism>
<evidence type="ECO:0008006" key="5">
    <source>
        <dbReference type="Google" id="ProtNLM"/>
    </source>
</evidence>
<feature type="transmembrane region" description="Helical" evidence="2">
    <location>
        <begin position="41"/>
        <end position="64"/>
    </location>
</feature>
<comment type="caution">
    <text evidence="3">The sequence shown here is derived from an EMBL/GenBank/DDBJ whole genome shotgun (WGS) entry which is preliminary data.</text>
</comment>
<dbReference type="Proteomes" id="UP000604046">
    <property type="component" value="Unassembled WGS sequence"/>
</dbReference>
<evidence type="ECO:0000313" key="3">
    <source>
        <dbReference type="EMBL" id="CAE7395540.1"/>
    </source>
</evidence>
<evidence type="ECO:0000256" key="1">
    <source>
        <dbReference type="SAM" id="MobiDB-lite"/>
    </source>
</evidence>
<protein>
    <recommendedName>
        <fullName evidence="5">Post-GPI attachment to proteins factor 3</fullName>
    </recommendedName>
</protein>
<dbReference type="AlphaFoldDB" id="A0A812QN62"/>
<keyword evidence="2" id="KW-0472">Membrane</keyword>
<evidence type="ECO:0000256" key="2">
    <source>
        <dbReference type="SAM" id="Phobius"/>
    </source>
</evidence>
<evidence type="ECO:0000313" key="4">
    <source>
        <dbReference type="Proteomes" id="UP000604046"/>
    </source>
</evidence>
<dbReference type="OrthoDB" id="428122at2759"/>
<name>A0A812QN62_9DINO</name>
<feature type="region of interest" description="Disordered" evidence="1">
    <location>
        <begin position="213"/>
        <end position="236"/>
    </location>
</feature>
<keyword evidence="2" id="KW-1133">Transmembrane helix</keyword>
<reference evidence="3" key="1">
    <citation type="submission" date="2021-02" db="EMBL/GenBank/DDBJ databases">
        <authorList>
            <person name="Dougan E. K."/>
            <person name="Rhodes N."/>
            <person name="Thang M."/>
            <person name="Chan C."/>
        </authorList>
    </citation>
    <scope>NUCLEOTIDE SEQUENCE</scope>
</reference>
<keyword evidence="2" id="KW-0812">Transmembrane</keyword>
<dbReference type="EMBL" id="CAJNDS010002256">
    <property type="protein sequence ID" value="CAE7395540.1"/>
    <property type="molecule type" value="Genomic_DNA"/>
</dbReference>
<gene>
    <name evidence="3" type="ORF">SNAT2548_LOCUS21545</name>
</gene>
<feature type="transmembrane region" description="Helical" evidence="2">
    <location>
        <begin position="98"/>
        <end position="116"/>
    </location>
</feature>
<feature type="transmembrane region" description="Helical" evidence="2">
    <location>
        <begin position="151"/>
        <end position="172"/>
    </location>
</feature>
<sequence length="245" mass="27373">MECGEVCQVEIMNAATMLPPVFSCVAACWSVGHKAWWRSPAAIAMLAGWFLMIPASTASHLYCAFNGEYLPKLERLDQACISIASVLAAWALSRSNLFTTLVASICLCFVLLMFAGPEDLHQHVAWRTQTLSGIVLLYLSPMVWNRQSFDFSIPPICMCFVFGFLMAVWAPLGPRSHPLFHVALIPYSYYTCRSAVLFEMSHEAMRDFLVTGKREDTDTDESTTLQTATSEGGDADWELFEMEKP</sequence>
<keyword evidence="4" id="KW-1185">Reference proteome</keyword>
<accession>A0A812QN62</accession>